<feature type="domain" description="EGF-like" evidence="2">
    <location>
        <begin position="65"/>
        <end position="103"/>
    </location>
</feature>
<evidence type="ECO:0000313" key="4">
    <source>
        <dbReference type="Proteomes" id="UP000031668"/>
    </source>
</evidence>
<keyword evidence="1" id="KW-0245">EGF-like domain</keyword>
<evidence type="ECO:0000313" key="3">
    <source>
        <dbReference type="EMBL" id="KII62662.1"/>
    </source>
</evidence>
<feature type="disulfide bond" evidence="1">
    <location>
        <begin position="2"/>
        <end position="19"/>
    </location>
</feature>
<organism evidence="3 4">
    <name type="scientific">Thelohanellus kitauei</name>
    <name type="common">Myxosporean</name>
    <dbReference type="NCBI Taxonomy" id="669202"/>
    <lineage>
        <taxon>Eukaryota</taxon>
        <taxon>Metazoa</taxon>
        <taxon>Cnidaria</taxon>
        <taxon>Myxozoa</taxon>
        <taxon>Myxosporea</taxon>
        <taxon>Bivalvulida</taxon>
        <taxon>Platysporina</taxon>
        <taxon>Myxobolidae</taxon>
        <taxon>Thelohanellus</taxon>
    </lineage>
</organism>
<sequence length="154" mass="17262">MCKNGAICIKSKDGQDYYCQCPKYFCGPTCESVYCDIECDPNYGKCVKNNQCECLVEHKHGEFCNETRCPDRLICKNGGVCNVVKNELYCICNLKMYGGKYCEKTCTPSCVNGICVSIEVSVNKVYKLSLNSRKILMMFDSIISTKAPAELFPS</sequence>
<dbReference type="PROSITE" id="PS00022">
    <property type="entry name" value="EGF_1"/>
    <property type="match status" value="1"/>
</dbReference>
<evidence type="ECO:0000259" key="2">
    <source>
        <dbReference type="PROSITE" id="PS50026"/>
    </source>
</evidence>
<dbReference type="OMA" id="EEANCNP"/>
<dbReference type="EMBL" id="JWZT01004899">
    <property type="protein sequence ID" value="KII62662.1"/>
    <property type="molecule type" value="Genomic_DNA"/>
</dbReference>
<dbReference type="Proteomes" id="UP000031668">
    <property type="component" value="Unassembled WGS sequence"/>
</dbReference>
<feature type="domain" description="EGF-like" evidence="2">
    <location>
        <begin position="1"/>
        <end position="31"/>
    </location>
</feature>
<proteinExistence type="predicted"/>
<accession>A0A0C2J0V3</accession>
<reference evidence="3 4" key="1">
    <citation type="journal article" date="2014" name="Genome Biol. Evol.">
        <title>The genome of the myxosporean Thelohanellus kitauei shows adaptations to nutrient acquisition within its fish host.</title>
        <authorList>
            <person name="Yang Y."/>
            <person name="Xiong J."/>
            <person name="Zhou Z."/>
            <person name="Huo F."/>
            <person name="Miao W."/>
            <person name="Ran C."/>
            <person name="Liu Y."/>
            <person name="Zhang J."/>
            <person name="Feng J."/>
            <person name="Wang M."/>
            <person name="Wang M."/>
            <person name="Wang L."/>
            <person name="Yao B."/>
        </authorList>
    </citation>
    <scope>NUCLEOTIDE SEQUENCE [LARGE SCALE GENOMIC DNA]</scope>
    <source>
        <strain evidence="3">Wuqing</strain>
    </source>
</reference>
<dbReference type="Gene3D" id="2.10.25.10">
    <property type="entry name" value="Laminin"/>
    <property type="match status" value="2"/>
</dbReference>
<comment type="caution">
    <text evidence="3">The sequence shown here is derived from an EMBL/GenBank/DDBJ whole genome shotgun (WGS) entry which is preliminary data.</text>
</comment>
<name>A0A0C2J0V3_THEKT</name>
<dbReference type="PROSITE" id="PS50026">
    <property type="entry name" value="EGF_3"/>
    <property type="match status" value="2"/>
</dbReference>
<keyword evidence="4" id="KW-1185">Reference proteome</keyword>
<dbReference type="OrthoDB" id="283575at2759"/>
<dbReference type="InterPro" id="IPR000742">
    <property type="entry name" value="EGF"/>
</dbReference>
<keyword evidence="1" id="KW-1015">Disulfide bond</keyword>
<evidence type="ECO:0000256" key="1">
    <source>
        <dbReference type="PROSITE-ProRule" id="PRU00076"/>
    </source>
</evidence>
<feature type="disulfide bond" evidence="1">
    <location>
        <begin position="21"/>
        <end position="30"/>
    </location>
</feature>
<gene>
    <name evidence="3" type="ORF">RF11_03462</name>
</gene>
<comment type="caution">
    <text evidence="1">Lacks conserved residue(s) required for the propagation of feature annotation.</text>
</comment>
<dbReference type="AlphaFoldDB" id="A0A0C2J0V3"/>
<protein>
    <submittedName>
        <fullName evidence="3">Teneurin-4</fullName>
    </submittedName>
</protein>